<dbReference type="AlphaFoldDB" id="D7DTT7"/>
<evidence type="ECO:0000256" key="2">
    <source>
        <dbReference type="ARBA" id="ARBA00022723"/>
    </source>
</evidence>
<keyword evidence="6" id="KW-0342">GTP-binding</keyword>
<evidence type="ECO:0000256" key="6">
    <source>
        <dbReference type="ARBA" id="ARBA00023134"/>
    </source>
</evidence>
<dbReference type="STRING" id="456320.Mvol_0888"/>
<evidence type="ECO:0000256" key="3">
    <source>
        <dbReference type="ARBA" id="ARBA00022741"/>
    </source>
</evidence>
<dbReference type="GO" id="GO:0046872">
    <property type="term" value="F:metal ion binding"/>
    <property type="evidence" value="ECO:0007669"/>
    <property type="project" value="UniProtKB-KW"/>
</dbReference>
<gene>
    <name evidence="9" type="ordered locus">Mvol_0888</name>
</gene>
<evidence type="ECO:0000313" key="9">
    <source>
        <dbReference type="EMBL" id="ADI36547.1"/>
    </source>
</evidence>
<dbReference type="eggNOG" id="arCOG02714">
    <property type="taxonomic scope" value="Archaea"/>
</dbReference>
<dbReference type="InterPro" id="IPR008225">
    <property type="entry name" value="F420-0_g-glutamyl_ligase"/>
</dbReference>
<dbReference type="PANTHER" id="PTHR47917">
    <property type="match status" value="1"/>
</dbReference>
<evidence type="ECO:0000259" key="8">
    <source>
        <dbReference type="Pfam" id="PF01996"/>
    </source>
</evidence>
<evidence type="ECO:0000256" key="7">
    <source>
        <dbReference type="ARBA" id="ARBA00023211"/>
    </source>
</evidence>
<dbReference type="HOGENOM" id="CLU_051152_1_1_2"/>
<keyword evidence="4" id="KW-0460">Magnesium</keyword>
<dbReference type="NCBIfam" id="NF009809">
    <property type="entry name" value="PRK13293.1"/>
    <property type="match status" value="1"/>
</dbReference>
<keyword evidence="7" id="KW-0464">Manganese</keyword>
<protein>
    <submittedName>
        <fullName evidence="9">F420-dependent oxidoreductase</fullName>
    </submittedName>
</protein>
<dbReference type="SUPFAM" id="SSF144010">
    <property type="entry name" value="CofE-like"/>
    <property type="match status" value="1"/>
</dbReference>
<dbReference type="Gene3D" id="3.30.1330.100">
    <property type="entry name" value="CofE-like"/>
    <property type="match status" value="1"/>
</dbReference>
<keyword evidence="5" id="KW-0630">Potassium</keyword>
<dbReference type="EMBL" id="CP002057">
    <property type="protein sequence ID" value="ADI36547.1"/>
    <property type="molecule type" value="Genomic_DNA"/>
</dbReference>
<organism evidence="9 10">
    <name type="scientific">Methanococcus voltae (strain ATCC BAA-1334 / A3)</name>
    <dbReference type="NCBI Taxonomy" id="456320"/>
    <lineage>
        <taxon>Archaea</taxon>
        <taxon>Methanobacteriati</taxon>
        <taxon>Methanobacteriota</taxon>
        <taxon>Methanomada group</taxon>
        <taxon>Methanococci</taxon>
        <taxon>Methanococcales</taxon>
        <taxon>Methanococcaceae</taxon>
        <taxon>Methanococcus</taxon>
    </lineage>
</organism>
<evidence type="ECO:0000256" key="5">
    <source>
        <dbReference type="ARBA" id="ARBA00022958"/>
    </source>
</evidence>
<feature type="domain" description="Coenzyme F420:L-glutamate ligase-like" evidence="8">
    <location>
        <begin position="22"/>
        <end position="233"/>
    </location>
</feature>
<keyword evidence="2" id="KW-0479">Metal-binding</keyword>
<dbReference type="Gene3D" id="3.90.1660.10">
    <property type="entry name" value="CofE-like domain"/>
    <property type="match status" value="1"/>
</dbReference>
<keyword evidence="10" id="KW-1185">Reference proteome</keyword>
<keyword evidence="1" id="KW-0436">Ligase</keyword>
<sequence length="257" mass="28089">MLKNSEIIENGIIEKRKMELIGLEIPLIKGGEDLAEIIVKYSLENNDIIVIAETVVAKSENNVINKKDVVASEIAKEIAKKLDKDPEVVQIILNEANEIVKLGDKFIITETKHGFVCANSGVDESNSKDLVKPLPENPDYSAKKIRERIKELTNLDVGVIINDSMGRPFRNGSCGVAIGVSGVCALWDRKGEKDLFGRELKTTEVGIADELAAAASVVMGQCNEGIPVVIVKNAPIPLENGTGKDLIRKKEFDVFRP</sequence>
<dbReference type="GO" id="GO:0005525">
    <property type="term" value="F:GTP binding"/>
    <property type="evidence" value="ECO:0007669"/>
    <property type="project" value="UniProtKB-KW"/>
</dbReference>
<evidence type="ECO:0000256" key="4">
    <source>
        <dbReference type="ARBA" id="ARBA00022842"/>
    </source>
</evidence>
<accession>D7DTT7</accession>
<dbReference type="GO" id="GO:0052618">
    <property type="term" value="F:coenzyme F420-0:L-glutamate ligase activity"/>
    <property type="evidence" value="ECO:0007669"/>
    <property type="project" value="TreeGrafter"/>
</dbReference>
<dbReference type="KEGG" id="mvo:Mvol_0888"/>
<evidence type="ECO:0000313" key="10">
    <source>
        <dbReference type="Proteomes" id="UP000007722"/>
    </source>
</evidence>
<dbReference type="Proteomes" id="UP000007722">
    <property type="component" value="Chromosome"/>
</dbReference>
<dbReference type="PANTHER" id="PTHR47917:SF1">
    <property type="entry name" value="COENZYME F420:L-GLUTAMATE LIGASE"/>
    <property type="match status" value="1"/>
</dbReference>
<dbReference type="OrthoDB" id="11383at2157"/>
<dbReference type="NCBIfam" id="TIGR01916">
    <property type="entry name" value="F420_cofE"/>
    <property type="match status" value="1"/>
</dbReference>
<reference evidence="9 10" key="1">
    <citation type="submission" date="2010-05" db="EMBL/GenBank/DDBJ databases">
        <title>Complete sequence of Methanococcus voltae A3.</title>
        <authorList>
            <consortium name="US DOE Joint Genome Institute"/>
            <person name="Lucas S."/>
            <person name="Copeland A."/>
            <person name="Lapidus A."/>
            <person name="Cheng J.-F."/>
            <person name="Bruce D."/>
            <person name="Goodwin L."/>
            <person name="Pitluck S."/>
            <person name="Lowry S."/>
            <person name="Clum A."/>
            <person name="Land M."/>
            <person name="Hauser L."/>
            <person name="Kyrpides N."/>
            <person name="Mikhailova N."/>
            <person name="Whitman W.B."/>
            <person name="Woyke T."/>
        </authorList>
    </citation>
    <scope>NUCLEOTIDE SEQUENCE [LARGE SCALE GENOMIC DNA]</scope>
    <source>
        <strain evidence="10">ATCC BAA-1334 / A3</strain>
    </source>
</reference>
<dbReference type="FunCoup" id="D7DTT7">
    <property type="interactions" value="97"/>
</dbReference>
<dbReference type="InParanoid" id="D7DTT7"/>
<name>D7DTT7_METV3</name>
<keyword evidence="3" id="KW-0547">Nucleotide-binding</keyword>
<evidence type="ECO:0000256" key="1">
    <source>
        <dbReference type="ARBA" id="ARBA00022598"/>
    </source>
</evidence>
<dbReference type="InterPro" id="IPR002847">
    <property type="entry name" value="F420-0_gamma-glut_ligase-dom"/>
</dbReference>
<dbReference type="Pfam" id="PF01996">
    <property type="entry name" value="F420_ligase"/>
    <property type="match status" value="1"/>
</dbReference>
<proteinExistence type="predicted"/>